<evidence type="ECO:0000313" key="4">
    <source>
        <dbReference type="EMBL" id="SEQ23662.1"/>
    </source>
</evidence>
<dbReference type="InParanoid" id="A0A1H9EDM6"/>
<dbReference type="Pfam" id="PF00486">
    <property type="entry name" value="Trans_reg_C"/>
    <property type="match status" value="1"/>
</dbReference>
<evidence type="ECO:0000313" key="5">
    <source>
        <dbReference type="Proteomes" id="UP000199021"/>
    </source>
</evidence>
<dbReference type="OrthoDB" id="7556122at2"/>
<dbReference type="GO" id="GO:0003677">
    <property type="term" value="F:DNA binding"/>
    <property type="evidence" value="ECO:0007669"/>
    <property type="project" value="UniProtKB-UniRule"/>
</dbReference>
<accession>A0A1H9EDM6</accession>
<evidence type="ECO:0000256" key="1">
    <source>
        <dbReference type="ARBA" id="ARBA00023125"/>
    </source>
</evidence>
<protein>
    <submittedName>
        <fullName evidence="4">Transcriptional regulatory protein, C terminal</fullName>
    </submittedName>
</protein>
<keyword evidence="5" id="KW-1185">Reference proteome</keyword>
<name>A0A1H9EDM6_9BACT</name>
<dbReference type="InterPro" id="IPR016032">
    <property type="entry name" value="Sig_transdc_resp-reg_C-effctor"/>
</dbReference>
<dbReference type="RefSeq" id="WP_090167078.1">
    <property type="nucleotide sequence ID" value="NZ_FOFB01000007.1"/>
</dbReference>
<dbReference type="SMART" id="SM00862">
    <property type="entry name" value="Trans_reg_C"/>
    <property type="match status" value="1"/>
</dbReference>
<dbReference type="STRING" id="478744.SAMN05444359_10737"/>
<feature type="DNA-binding region" description="OmpR/PhoB-type" evidence="2">
    <location>
        <begin position="197"/>
        <end position="295"/>
    </location>
</feature>
<dbReference type="GO" id="GO:0000160">
    <property type="term" value="P:phosphorelay signal transduction system"/>
    <property type="evidence" value="ECO:0007669"/>
    <property type="project" value="InterPro"/>
</dbReference>
<dbReference type="AlphaFoldDB" id="A0A1H9EDM6"/>
<keyword evidence="1 2" id="KW-0238">DNA-binding</keyword>
<evidence type="ECO:0000256" key="2">
    <source>
        <dbReference type="PROSITE-ProRule" id="PRU01091"/>
    </source>
</evidence>
<evidence type="ECO:0000259" key="3">
    <source>
        <dbReference type="PROSITE" id="PS51755"/>
    </source>
</evidence>
<organism evidence="4 5">
    <name type="scientific">Neolewinella agarilytica</name>
    <dbReference type="NCBI Taxonomy" id="478744"/>
    <lineage>
        <taxon>Bacteria</taxon>
        <taxon>Pseudomonadati</taxon>
        <taxon>Bacteroidota</taxon>
        <taxon>Saprospiria</taxon>
        <taxon>Saprospirales</taxon>
        <taxon>Lewinellaceae</taxon>
        <taxon>Neolewinella</taxon>
    </lineage>
</organism>
<feature type="domain" description="OmpR/PhoB-type" evidence="3">
    <location>
        <begin position="197"/>
        <end position="295"/>
    </location>
</feature>
<reference evidence="5" key="1">
    <citation type="submission" date="2016-10" db="EMBL/GenBank/DDBJ databases">
        <authorList>
            <person name="Varghese N."/>
            <person name="Submissions S."/>
        </authorList>
    </citation>
    <scope>NUCLEOTIDE SEQUENCE [LARGE SCALE GENOMIC DNA]</scope>
    <source>
        <strain evidence="5">DSM 24740</strain>
    </source>
</reference>
<dbReference type="InterPro" id="IPR001867">
    <property type="entry name" value="OmpR/PhoB-type_DNA-bd"/>
</dbReference>
<dbReference type="PROSITE" id="PS51755">
    <property type="entry name" value="OMPR_PHOB"/>
    <property type="match status" value="1"/>
</dbReference>
<dbReference type="Gene3D" id="1.10.10.10">
    <property type="entry name" value="Winged helix-like DNA-binding domain superfamily/Winged helix DNA-binding domain"/>
    <property type="match status" value="1"/>
</dbReference>
<dbReference type="Proteomes" id="UP000199021">
    <property type="component" value="Unassembled WGS sequence"/>
</dbReference>
<dbReference type="EMBL" id="FOFB01000007">
    <property type="protein sequence ID" value="SEQ23662.1"/>
    <property type="molecule type" value="Genomic_DNA"/>
</dbReference>
<proteinExistence type="predicted"/>
<gene>
    <name evidence="4" type="ORF">SAMN05444359_10737</name>
</gene>
<dbReference type="InterPro" id="IPR036388">
    <property type="entry name" value="WH-like_DNA-bd_sf"/>
</dbReference>
<dbReference type="GO" id="GO:0006355">
    <property type="term" value="P:regulation of DNA-templated transcription"/>
    <property type="evidence" value="ECO:0007669"/>
    <property type="project" value="InterPro"/>
</dbReference>
<dbReference type="SUPFAM" id="SSF46894">
    <property type="entry name" value="C-terminal effector domain of the bipartite response regulators"/>
    <property type="match status" value="1"/>
</dbReference>
<dbReference type="CDD" id="cd00383">
    <property type="entry name" value="trans_reg_C"/>
    <property type="match status" value="1"/>
</dbReference>
<sequence length="302" mass="32670">MKKWTQGGLFLLGGLLLLLGLSSALLPDAEQEDERYALALRQIAHDYLICEGDETSRIPAVRTQADGGLFLQLERNIDYTSLAEVASKAINRYGIRNSYSLSLEDCESGEIFLGNLWVDPVTDPTGQTGIACGGRDQEERCANITLTFHASNAVGATGNPLFLLLPGILLLLIGGWRTRVKQPLAPAASSAVSLVDKRPPSLSPNVTFDANAQLLSVAGAGHELTYRESKLLNYLVENSNEVLRREDIHEAVWGEEGIIVGRSLDVFISRLRKKLAGAEGAEIITVHGVGYRFKVTAAGIEA</sequence>